<dbReference type="Gene3D" id="3.90.226.10">
    <property type="entry name" value="2-enoyl-CoA Hydratase, Chain A, domain 1"/>
    <property type="match status" value="1"/>
</dbReference>
<dbReference type="InParanoid" id="A0A545ASR6"/>
<dbReference type="OrthoDB" id="6397760at2"/>
<dbReference type="SMART" id="SM00245">
    <property type="entry name" value="TSPc"/>
    <property type="match status" value="1"/>
</dbReference>
<dbReference type="GO" id="GO:0008236">
    <property type="term" value="F:serine-type peptidase activity"/>
    <property type="evidence" value="ECO:0007669"/>
    <property type="project" value="InterPro"/>
</dbReference>
<evidence type="ECO:0000313" key="3">
    <source>
        <dbReference type="Proteomes" id="UP000317982"/>
    </source>
</evidence>
<comment type="caution">
    <text evidence="2">The sequence shown here is derived from an EMBL/GenBank/DDBJ whole genome shotgun (WGS) entry which is preliminary data.</text>
</comment>
<proteinExistence type="predicted"/>
<dbReference type="AlphaFoldDB" id="A0A545ASR6"/>
<protein>
    <submittedName>
        <fullName evidence="2">S41 family peptidase</fullName>
    </submittedName>
</protein>
<dbReference type="PANTHER" id="PTHR11261:SF3">
    <property type="entry name" value="RETINOL-BINDING PROTEIN 3"/>
    <property type="match status" value="1"/>
</dbReference>
<gene>
    <name evidence="2" type="ORF">FL583_14780</name>
</gene>
<accession>A0A545ASR6</accession>
<dbReference type="EMBL" id="VIRS01000009">
    <property type="protein sequence ID" value="TQS44379.1"/>
    <property type="molecule type" value="Genomic_DNA"/>
</dbReference>
<sequence>MIDRTIELLDRYVFPDVGAKAATAVRSAQSAGRYPDGLEPDALADLVTEDLQTINGDKHLRLQFTSEALPLSTGDETADEAEERAQEVREAARTGGGFAKVERLDGNVAYLEIDLLWPPEIAAPAATAAMTLADGADGLVLDLRRCRGGSPYQVAFLCSYLFGPEPVHLNDLYFRASDETRQFWTSSFVPGPRFGSERPVVVLTSGSTFSGGEELAWDLKELGRATLIGETTRGGAHPVDRIQVHPHLRVTIPIARSISPRTGRNWEGVGVVPDIEVVASAALDRALDHLRTLTS</sequence>
<evidence type="ECO:0000259" key="1">
    <source>
        <dbReference type="SMART" id="SM00245"/>
    </source>
</evidence>
<dbReference type="SUPFAM" id="SSF52096">
    <property type="entry name" value="ClpP/crotonase"/>
    <property type="match status" value="1"/>
</dbReference>
<dbReference type="Pfam" id="PF03572">
    <property type="entry name" value="Peptidase_S41"/>
    <property type="match status" value="1"/>
</dbReference>
<dbReference type="GO" id="GO:0006508">
    <property type="term" value="P:proteolysis"/>
    <property type="evidence" value="ECO:0007669"/>
    <property type="project" value="InterPro"/>
</dbReference>
<dbReference type="CDD" id="cd07563">
    <property type="entry name" value="Peptidase_S41_IRBP"/>
    <property type="match status" value="1"/>
</dbReference>
<feature type="domain" description="Tail specific protease" evidence="1">
    <location>
        <begin position="80"/>
        <end position="278"/>
    </location>
</feature>
<dbReference type="InterPro" id="IPR005151">
    <property type="entry name" value="Tail-specific_protease"/>
</dbReference>
<dbReference type="Proteomes" id="UP000317982">
    <property type="component" value="Unassembled WGS sequence"/>
</dbReference>
<dbReference type="InterPro" id="IPR029045">
    <property type="entry name" value="ClpP/crotonase-like_dom_sf"/>
</dbReference>
<organism evidence="2 3">
    <name type="scientific">Cryptosporangium phraense</name>
    <dbReference type="NCBI Taxonomy" id="2593070"/>
    <lineage>
        <taxon>Bacteria</taxon>
        <taxon>Bacillati</taxon>
        <taxon>Actinomycetota</taxon>
        <taxon>Actinomycetes</taxon>
        <taxon>Cryptosporangiales</taxon>
        <taxon>Cryptosporangiaceae</taxon>
        <taxon>Cryptosporangium</taxon>
    </lineage>
</organism>
<evidence type="ECO:0000313" key="2">
    <source>
        <dbReference type="EMBL" id="TQS44379.1"/>
    </source>
</evidence>
<reference evidence="2 3" key="1">
    <citation type="submission" date="2019-07" db="EMBL/GenBank/DDBJ databases">
        <title>Cryptosporangium phraense sp. nov., isolated from plant litter.</title>
        <authorList>
            <person name="Suriyachadkun C."/>
        </authorList>
    </citation>
    <scope>NUCLEOTIDE SEQUENCE [LARGE SCALE GENOMIC DNA]</scope>
    <source>
        <strain evidence="2 3">A-T 5661</strain>
    </source>
</reference>
<dbReference type="Gene3D" id="3.30.750.44">
    <property type="match status" value="1"/>
</dbReference>
<dbReference type="PANTHER" id="PTHR11261">
    <property type="entry name" value="INTERPHOTORECEPTOR RETINOID-BINDING PROTEIN"/>
    <property type="match status" value="1"/>
</dbReference>
<keyword evidence="3" id="KW-1185">Reference proteome</keyword>
<name>A0A545ASR6_9ACTN</name>